<comment type="subcellular location">
    <subcellularLocation>
        <location evidence="4">Nucleus</location>
    </subcellularLocation>
</comment>
<dbReference type="VEuPathDB" id="TrichDB:TVAG_493070"/>
<dbReference type="VEuPathDB" id="TrichDB:TVAGG3_0232700"/>
<feature type="compositionally biased region" description="Basic and acidic residues" evidence="5">
    <location>
        <begin position="112"/>
        <end position="123"/>
    </location>
</feature>
<evidence type="ECO:0000256" key="4">
    <source>
        <dbReference type="PROSITE-ProRule" id="PRU00108"/>
    </source>
</evidence>
<dbReference type="Proteomes" id="UP000001542">
    <property type="component" value="Unassembled WGS sequence"/>
</dbReference>
<dbReference type="PANTHER" id="PTHR11850">
    <property type="entry name" value="HOMEOBOX PROTEIN TRANSCRIPTION FACTORS"/>
    <property type="match status" value="1"/>
</dbReference>
<evidence type="ECO:0000256" key="5">
    <source>
        <dbReference type="SAM" id="MobiDB-lite"/>
    </source>
</evidence>
<feature type="DNA-binding region" description="Homeobox" evidence="4">
    <location>
        <begin position="122"/>
        <end position="184"/>
    </location>
</feature>
<dbReference type="Pfam" id="PF05920">
    <property type="entry name" value="Homeobox_KN"/>
    <property type="match status" value="1"/>
</dbReference>
<reference evidence="7" key="1">
    <citation type="submission" date="2006-10" db="EMBL/GenBank/DDBJ databases">
        <authorList>
            <person name="Amadeo P."/>
            <person name="Zhao Q."/>
            <person name="Wortman J."/>
            <person name="Fraser-Liggett C."/>
            <person name="Carlton J."/>
        </authorList>
    </citation>
    <scope>NUCLEOTIDE SEQUENCE</scope>
    <source>
        <strain evidence="7">G3</strain>
    </source>
</reference>
<organism evidence="7 8">
    <name type="scientific">Trichomonas vaginalis (strain ATCC PRA-98 / G3)</name>
    <dbReference type="NCBI Taxonomy" id="412133"/>
    <lineage>
        <taxon>Eukaryota</taxon>
        <taxon>Metamonada</taxon>
        <taxon>Parabasalia</taxon>
        <taxon>Trichomonadida</taxon>
        <taxon>Trichomonadidae</taxon>
        <taxon>Trichomonas</taxon>
    </lineage>
</organism>
<dbReference type="InParanoid" id="A2F2B5"/>
<dbReference type="InterPro" id="IPR008422">
    <property type="entry name" value="KN_HD"/>
</dbReference>
<name>A2F2B5_TRIV3</name>
<sequence>MCDLSEIDNVEEDRMEYITPYDQLWLNVLNDAPLQLPSFVHEDNILDFEDEDKSNEQSNTPESSASVSPLLATKFQESCIKITPFKLKVDTIQGPRFLCTRKQNIDNEQSDSDQKKDQDDSPLPRKKRFSKSAKQILNDWFENNIKNPYPSKEELAQLTKETGLSLKQLHTYFINKRVRCKQSYKNSWKKECPKKDLIISLKTLELINIGNKA</sequence>
<feature type="domain" description="Homeobox" evidence="6">
    <location>
        <begin position="120"/>
        <end position="183"/>
    </location>
</feature>
<dbReference type="STRING" id="5722.A2F2B5"/>
<evidence type="ECO:0000256" key="1">
    <source>
        <dbReference type="ARBA" id="ARBA00023125"/>
    </source>
</evidence>
<reference evidence="7" key="2">
    <citation type="journal article" date="2007" name="Science">
        <title>Draft genome sequence of the sexually transmitted pathogen Trichomonas vaginalis.</title>
        <authorList>
            <person name="Carlton J.M."/>
            <person name="Hirt R.P."/>
            <person name="Silva J.C."/>
            <person name="Delcher A.L."/>
            <person name="Schatz M."/>
            <person name="Zhao Q."/>
            <person name="Wortman J.R."/>
            <person name="Bidwell S.L."/>
            <person name="Alsmark U.C.M."/>
            <person name="Besteiro S."/>
            <person name="Sicheritz-Ponten T."/>
            <person name="Noel C.J."/>
            <person name="Dacks J.B."/>
            <person name="Foster P.G."/>
            <person name="Simillion C."/>
            <person name="Van de Peer Y."/>
            <person name="Miranda-Saavedra D."/>
            <person name="Barton G.J."/>
            <person name="Westrop G.D."/>
            <person name="Mueller S."/>
            <person name="Dessi D."/>
            <person name="Fiori P.L."/>
            <person name="Ren Q."/>
            <person name="Paulsen I."/>
            <person name="Zhang H."/>
            <person name="Bastida-Corcuera F.D."/>
            <person name="Simoes-Barbosa A."/>
            <person name="Brown M.T."/>
            <person name="Hayes R.D."/>
            <person name="Mukherjee M."/>
            <person name="Okumura C.Y."/>
            <person name="Schneider R."/>
            <person name="Smith A.J."/>
            <person name="Vanacova S."/>
            <person name="Villalvazo M."/>
            <person name="Haas B.J."/>
            <person name="Pertea M."/>
            <person name="Feldblyum T.V."/>
            <person name="Utterback T.R."/>
            <person name="Shu C.L."/>
            <person name="Osoegawa K."/>
            <person name="de Jong P.J."/>
            <person name="Hrdy I."/>
            <person name="Horvathova L."/>
            <person name="Zubacova Z."/>
            <person name="Dolezal P."/>
            <person name="Malik S.B."/>
            <person name="Logsdon J.M. Jr."/>
            <person name="Henze K."/>
            <person name="Gupta A."/>
            <person name="Wang C.C."/>
            <person name="Dunne R.L."/>
            <person name="Upcroft J.A."/>
            <person name="Upcroft P."/>
            <person name="White O."/>
            <person name="Salzberg S.L."/>
            <person name="Tang P."/>
            <person name="Chiu C.-H."/>
            <person name="Lee Y.-S."/>
            <person name="Embley T.M."/>
            <person name="Coombs G.H."/>
            <person name="Mottram J.C."/>
            <person name="Tachezy J."/>
            <person name="Fraser-Liggett C.M."/>
            <person name="Johnson P.J."/>
        </authorList>
    </citation>
    <scope>NUCLEOTIDE SEQUENCE [LARGE SCALE GENOMIC DNA]</scope>
    <source>
        <strain evidence="7">G3</strain>
    </source>
</reference>
<keyword evidence="2 4" id="KW-0371">Homeobox</keyword>
<feature type="region of interest" description="Disordered" evidence="5">
    <location>
        <begin position="102"/>
        <end position="129"/>
    </location>
</feature>
<keyword evidence="3 4" id="KW-0539">Nucleus</keyword>
<dbReference type="PROSITE" id="PS50071">
    <property type="entry name" value="HOMEOBOX_2"/>
    <property type="match status" value="1"/>
</dbReference>
<gene>
    <name evidence="7" type="ORF">TVAG_493070</name>
</gene>
<evidence type="ECO:0000313" key="8">
    <source>
        <dbReference type="Proteomes" id="UP000001542"/>
    </source>
</evidence>
<dbReference type="OrthoDB" id="4187154at2759"/>
<dbReference type="RefSeq" id="XP_001313863.1">
    <property type="nucleotide sequence ID" value="XM_001313862.1"/>
</dbReference>
<dbReference type="CDD" id="cd00086">
    <property type="entry name" value="homeodomain"/>
    <property type="match status" value="1"/>
</dbReference>
<dbReference type="Gene3D" id="1.10.10.60">
    <property type="entry name" value="Homeodomain-like"/>
    <property type="match status" value="1"/>
</dbReference>
<dbReference type="InterPro" id="IPR050224">
    <property type="entry name" value="TALE_homeobox"/>
</dbReference>
<dbReference type="InterPro" id="IPR001356">
    <property type="entry name" value="HD"/>
</dbReference>
<evidence type="ECO:0000256" key="3">
    <source>
        <dbReference type="ARBA" id="ARBA00023242"/>
    </source>
</evidence>
<keyword evidence="1 4" id="KW-0238">DNA-binding</keyword>
<keyword evidence="8" id="KW-1185">Reference proteome</keyword>
<dbReference type="InterPro" id="IPR009057">
    <property type="entry name" value="Homeodomain-like_sf"/>
</dbReference>
<dbReference type="EMBL" id="DS113584">
    <property type="protein sequence ID" value="EAY00934.1"/>
    <property type="molecule type" value="Genomic_DNA"/>
</dbReference>
<dbReference type="GO" id="GO:0003677">
    <property type="term" value="F:DNA binding"/>
    <property type="evidence" value="ECO:0007669"/>
    <property type="project" value="UniProtKB-UniRule"/>
</dbReference>
<dbReference type="GO" id="GO:0006355">
    <property type="term" value="P:regulation of DNA-templated transcription"/>
    <property type="evidence" value="ECO:0007669"/>
    <property type="project" value="InterPro"/>
</dbReference>
<dbReference type="SUPFAM" id="SSF46689">
    <property type="entry name" value="Homeodomain-like"/>
    <property type="match status" value="1"/>
</dbReference>
<evidence type="ECO:0000256" key="2">
    <source>
        <dbReference type="ARBA" id="ARBA00023155"/>
    </source>
</evidence>
<dbReference type="GO" id="GO:0005634">
    <property type="term" value="C:nucleus"/>
    <property type="evidence" value="ECO:0007669"/>
    <property type="project" value="UniProtKB-SubCell"/>
</dbReference>
<dbReference type="eggNOG" id="KOG0774">
    <property type="taxonomic scope" value="Eukaryota"/>
</dbReference>
<evidence type="ECO:0000313" key="7">
    <source>
        <dbReference type="EMBL" id="EAY00934.1"/>
    </source>
</evidence>
<accession>A2F2B5</accession>
<proteinExistence type="predicted"/>
<dbReference type="SMART" id="SM00389">
    <property type="entry name" value="HOX"/>
    <property type="match status" value="1"/>
</dbReference>
<evidence type="ECO:0000259" key="6">
    <source>
        <dbReference type="PROSITE" id="PS50071"/>
    </source>
</evidence>
<protein>
    <submittedName>
        <fullName evidence="7">Homeobox domain containing protein</fullName>
    </submittedName>
</protein>
<dbReference type="KEGG" id="tva:4758755"/>
<dbReference type="SMR" id="A2F2B5"/>
<dbReference type="AlphaFoldDB" id="A2F2B5"/>